<keyword evidence="3" id="KW-1185">Reference proteome</keyword>
<dbReference type="EMBL" id="BLWC01000001">
    <property type="protein sequence ID" value="GFM96689.1"/>
    <property type="molecule type" value="Genomic_DNA"/>
</dbReference>
<proteinExistence type="predicted"/>
<accession>A0A7J0C2C6</accession>
<dbReference type="AlphaFoldDB" id="A0A7J0C2C6"/>
<dbReference type="RefSeq" id="WP_173312885.1">
    <property type="nucleotide sequence ID" value="NZ_BAAAUE010000007.1"/>
</dbReference>
<name>A0A7J0C2C6_9ACTN</name>
<gene>
    <name evidence="2" type="ORF">HEB29_001420</name>
    <name evidence="1" type="ORF">Sfulv_15000</name>
</gene>
<reference evidence="1 3" key="1">
    <citation type="submission" date="2020-05" db="EMBL/GenBank/DDBJ databases">
        <title>Whole genome shotgun sequence of Streptomyces fulvorobeus NBRC 15897.</title>
        <authorList>
            <person name="Komaki H."/>
            <person name="Tamura T."/>
        </authorList>
    </citation>
    <scope>NUCLEOTIDE SEQUENCE [LARGE SCALE GENOMIC DNA]</scope>
    <source>
        <strain evidence="1 3">NBRC 15897</strain>
    </source>
</reference>
<organism evidence="1 3">
    <name type="scientific">Streptomyces fulvorobeus</name>
    <dbReference type="NCBI Taxonomy" id="284028"/>
    <lineage>
        <taxon>Bacteria</taxon>
        <taxon>Bacillati</taxon>
        <taxon>Actinomycetota</taxon>
        <taxon>Actinomycetes</taxon>
        <taxon>Kitasatosporales</taxon>
        <taxon>Streptomycetaceae</taxon>
        <taxon>Streptomyces</taxon>
    </lineage>
</organism>
<dbReference type="EMBL" id="JACCCF010000001">
    <property type="protein sequence ID" value="NYE40409.1"/>
    <property type="molecule type" value="Genomic_DNA"/>
</dbReference>
<dbReference type="Pfam" id="PF21848">
    <property type="entry name" value="DUF6907"/>
    <property type="match status" value="1"/>
</dbReference>
<evidence type="ECO:0000313" key="3">
    <source>
        <dbReference type="Proteomes" id="UP000498980"/>
    </source>
</evidence>
<dbReference type="InterPro" id="IPR054202">
    <property type="entry name" value="DUF6907"/>
</dbReference>
<evidence type="ECO:0000313" key="4">
    <source>
        <dbReference type="Proteomes" id="UP000530403"/>
    </source>
</evidence>
<dbReference type="Proteomes" id="UP000498980">
    <property type="component" value="Unassembled WGS sequence"/>
</dbReference>
<protein>
    <submittedName>
        <fullName evidence="1">Uncharacterized protein</fullName>
    </submittedName>
</protein>
<evidence type="ECO:0000313" key="1">
    <source>
        <dbReference type="EMBL" id="GFM96689.1"/>
    </source>
</evidence>
<dbReference type="Proteomes" id="UP000530403">
    <property type="component" value="Unassembled WGS sequence"/>
</dbReference>
<sequence length="121" mass="12899">MTTLRTVTVHTLDRGDVTIPEPAWCTGHDGKVPQLLCDTGHLGTAHRAEFGGDELAYAALVQDPFVEHSDRSVGALVEMGHLARALTPAELDGLAAVLVDYAGTLRRLARQLSALKAGESR</sequence>
<reference evidence="2 4" key="2">
    <citation type="submission" date="2020-07" db="EMBL/GenBank/DDBJ databases">
        <title>Sequencing the genomes of 1000 actinobacteria strains.</title>
        <authorList>
            <person name="Klenk H.-P."/>
        </authorList>
    </citation>
    <scope>NUCLEOTIDE SEQUENCE [LARGE SCALE GENOMIC DNA]</scope>
    <source>
        <strain evidence="2 4">DSM 41455</strain>
    </source>
</reference>
<comment type="caution">
    <text evidence="1">The sequence shown here is derived from an EMBL/GenBank/DDBJ whole genome shotgun (WGS) entry which is preliminary data.</text>
</comment>
<evidence type="ECO:0000313" key="2">
    <source>
        <dbReference type="EMBL" id="NYE40409.1"/>
    </source>
</evidence>